<dbReference type="InterPro" id="IPR016193">
    <property type="entry name" value="Cytidine_deaminase-like"/>
</dbReference>
<dbReference type="EC" id="1.1.1.193" evidence="7"/>
<evidence type="ECO:0000256" key="1">
    <source>
        <dbReference type="ARBA" id="ARBA00002151"/>
    </source>
</evidence>
<comment type="function">
    <text evidence="1">Converts 2,5-diamino-6-(ribosylamino)-4(3h)-pyrimidinone 5'-phosphate into 5-amino-6-(ribosylamino)-2,4(1h,3h)-pyrimidinedione 5'-phosphate.</text>
</comment>
<dbReference type="InterPro" id="IPR002125">
    <property type="entry name" value="CMP_dCMP_dom"/>
</dbReference>
<keyword evidence="11" id="KW-0862">Zinc</keyword>
<evidence type="ECO:0000313" key="14">
    <source>
        <dbReference type="EMBL" id="GEB84767.1"/>
    </source>
</evidence>
<keyword evidence="15" id="KW-1185">Reference proteome</keyword>
<dbReference type="GO" id="GO:0008270">
    <property type="term" value="F:zinc ion binding"/>
    <property type="evidence" value="ECO:0007669"/>
    <property type="project" value="InterPro"/>
</dbReference>
<comment type="caution">
    <text evidence="14">The sequence shown here is derived from an EMBL/GenBank/DDBJ whole genome shotgun (WGS) entry which is preliminary data.</text>
</comment>
<evidence type="ECO:0000256" key="9">
    <source>
        <dbReference type="ARBA" id="ARBA00022619"/>
    </source>
</evidence>
<evidence type="ECO:0000256" key="4">
    <source>
        <dbReference type="ARBA" id="ARBA00005259"/>
    </source>
</evidence>
<dbReference type="CDD" id="cd01284">
    <property type="entry name" value="Riboflavin_deaminase-reductase"/>
    <property type="match status" value="1"/>
</dbReference>
<evidence type="ECO:0000256" key="6">
    <source>
        <dbReference type="ARBA" id="ARBA00012766"/>
    </source>
</evidence>
<keyword evidence="10" id="KW-0479">Metal-binding</keyword>
<keyword evidence="9" id="KW-0686">Riboflavin biosynthesis</keyword>
<dbReference type="Gene3D" id="3.40.140.10">
    <property type="entry name" value="Cytidine Deaminase, domain 2"/>
    <property type="match status" value="1"/>
</dbReference>
<evidence type="ECO:0000256" key="3">
    <source>
        <dbReference type="ARBA" id="ARBA00004910"/>
    </source>
</evidence>
<dbReference type="GO" id="GO:0008835">
    <property type="term" value="F:diaminohydroxyphosphoribosylaminopyrimidine deaminase activity"/>
    <property type="evidence" value="ECO:0007669"/>
    <property type="project" value="UniProtKB-EC"/>
</dbReference>
<dbReference type="RefSeq" id="WP_141374704.1">
    <property type="nucleotide sequence ID" value="NZ_BAPL01000030.1"/>
</dbReference>
<name>A0A4Y3TUJ1_9PROT</name>
<dbReference type="NCBIfam" id="TIGR00326">
    <property type="entry name" value="eubact_ribD"/>
    <property type="match status" value="1"/>
</dbReference>
<evidence type="ECO:0000256" key="11">
    <source>
        <dbReference type="ARBA" id="ARBA00022833"/>
    </source>
</evidence>
<protein>
    <recommendedName>
        <fullName evidence="8">Riboflavin biosynthesis protein RibD</fullName>
        <ecNumber evidence="7">1.1.1.193</ecNumber>
        <ecNumber evidence="6">3.5.4.26</ecNumber>
    </recommendedName>
</protein>
<comment type="pathway">
    <text evidence="2">Cofactor biosynthesis; riboflavin biosynthesis; 5-amino-6-(D-ribitylamino)uracil from GTP: step 2/4.</text>
</comment>
<dbReference type="GO" id="GO:0009231">
    <property type="term" value="P:riboflavin biosynthetic process"/>
    <property type="evidence" value="ECO:0007669"/>
    <property type="project" value="UniProtKB-UniPathway"/>
</dbReference>
<evidence type="ECO:0000256" key="12">
    <source>
        <dbReference type="ARBA" id="ARBA00023268"/>
    </source>
</evidence>
<comment type="similarity">
    <text evidence="4">In the N-terminal section; belongs to the cytidine and deoxycytidylate deaminase family.</text>
</comment>
<evidence type="ECO:0000256" key="8">
    <source>
        <dbReference type="ARBA" id="ARBA00019930"/>
    </source>
</evidence>
<dbReference type="InterPro" id="IPR016192">
    <property type="entry name" value="APOBEC/CMP_deaminase_Zn-bd"/>
</dbReference>
<dbReference type="PROSITE" id="PS51747">
    <property type="entry name" value="CYT_DCMP_DEAMINASES_2"/>
    <property type="match status" value="1"/>
</dbReference>
<dbReference type="OrthoDB" id="9800865at2"/>
<comment type="similarity">
    <text evidence="5">In the C-terminal section; belongs to the HTP reductase family.</text>
</comment>
<dbReference type="SUPFAM" id="SSF53927">
    <property type="entry name" value="Cytidine deaminase-like"/>
    <property type="match status" value="1"/>
</dbReference>
<sequence>MPAAIGTAFDLAVSEAWRFMGRTAPNPAVGCVLLDAQGEVLVIAAHHRAGAAHAERLAVEQAHQMGVVERIHTAVVTLEPCNHTGRTPPCTEALLSTPVKTVWIGCADPNPHVQGGGAAFLVERGLAVRWLAQCTNAQAVMNRCRALLAPFASKVVRGRPWITVKQALDSNGSMLPPAGRTTFTSPESLRFAHALRRVTDGVITATGTARADRPDLTVRHVEDHPERRRLLVVCGQQANVPADWLAGRERVFDVRFCPDCAALPDLLAQTEALWLLVEAGPTLLETLRRNALWDDWLTIRQDAQGQDHFSVSTRQDVTPLSLFAEWSRCTQEAACSLV</sequence>
<dbReference type="InterPro" id="IPR002734">
    <property type="entry name" value="RibDG_C"/>
</dbReference>
<accession>A0A4Y3TUJ1</accession>
<evidence type="ECO:0000259" key="13">
    <source>
        <dbReference type="PROSITE" id="PS51747"/>
    </source>
</evidence>
<dbReference type="AlphaFoldDB" id="A0A4Y3TUJ1"/>
<dbReference type="Pfam" id="PF01872">
    <property type="entry name" value="RibD_C"/>
    <property type="match status" value="1"/>
</dbReference>
<dbReference type="EMBL" id="BJMV01000002">
    <property type="protein sequence ID" value="GEB84767.1"/>
    <property type="molecule type" value="Genomic_DNA"/>
</dbReference>
<keyword evidence="12" id="KW-0511">Multifunctional enzyme</keyword>
<dbReference type="PROSITE" id="PS00903">
    <property type="entry name" value="CYT_DCMP_DEAMINASES_1"/>
    <property type="match status" value="1"/>
</dbReference>
<feature type="domain" description="CMP/dCMP-type deaminase" evidence="13">
    <location>
        <begin position="3"/>
        <end position="120"/>
    </location>
</feature>
<evidence type="ECO:0000256" key="2">
    <source>
        <dbReference type="ARBA" id="ARBA00004882"/>
    </source>
</evidence>
<dbReference type="Proteomes" id="UP000317730">
    <property type="component" value="Unassembled WGS sequence"/>
</dbReference>
<evidence type="ECO:0000313" key="15">
    <source>
        <dbReference type="Proteomes" id="UP000317730"/>
    </source>
</evidence>
<evidence type="ECO:0000256" key="10">
    <source>
        <dbReference type="ARBA" id="ARBA00022723"/>
    </source>
</evidence>
<dbReference type="InterPro" id="IPR024072">
    <property type="entry name" value="DHFR-like_dom_sf"/>
</dbReference>
<reference evidence="14 15" key="1">
    <citation type="submission" date="2019-06" db="EMBL/GenBank/DDBJ databases">
        <title>Whole genome shotgun sequence of Acetobacter peroxydans NBRC 13755.</title>
        <authorList>
            <person name="Hosoyama A."/>
            <person name="Uohara A."/>
            <person name="Ohji S."/>
            <person name="Ichikawa N."/>
        </authorList>
    </citation>
    <scope>NUCLEOTIDE SEQUENCE [LARGE SCALE GENOMIC DNA]</scope>
    <source>
        <strain evidence="14 15">NBRC 13755</strain>
    </source>
</reference>
<organism evidence="14 15">
    <name type="scientific">Acetobacter peroxydans</name>
    <dbReference type="NCBI Taxonomy" id="104098"/>
    <lineage>
        <taxon>Bacteria</taxon>
        <taxon>Pseudomonadati</taxon>
        <taxon>Pseudomonadota</taxon>
        <taxon>Alphaproteobacteria</taxon>
        <taxon>Acetobacterales</taxon>
        <taxon>Acetobacteraceae</taxon>
        <taxon>Acetobacter</taxon>
    </lineage>
</organism>
<dbReference type="EC" id="3.5.4.26" evidence="6"/>
<dbReference type="UniPathway" id="UPA00275">
    <property type="reaction ID" value="UER00401"/>
</dbReference>
<dbReference type="GO" id="GO:0008703">
    <property type="term" value="F:5-amino-6-(5-phosphoribosylamino)uracil reductase activity"/>
    <property type="evidence" value="ECO:0007669"/>
    <property type="project" value="UniProtKB-EC"/>
</dbReference>
<dbReference type="SUPFAM" id="SSF53597">
    <property type="entry name" value="Dihydrofolate reductase-like"/>
    <property type="match status" value="1"/>
</dbReference>
<proteinExistence type="inferred from homology"/>
<dbReference type="InterPro" id="IPR004794">
    <property type="entry name" value="Eubact_RibD"/>
</dbReference>
<dbReference type="Gene3D" id="3.40.430.10">
    <property type="entry name" value="Dihydrofolate Reductase, subunit A"/>
    <property type="match status" value="1"/>
</dbReference>
<comment type="pathway">
    <text evidence="3">Cofactor biosynthesis; riboflavin biosynthesis; 5-amino-6-(D-ribitylamino)uracil from GTP: step 3/4.</text>
</comment>
<evidence type="ECO:0000256" key="5">
    <source>
        <dbReference type="ARBA" id="ARBA00007417"/>
    </source>
</evidence>
<gene>
    <name evidence="14" type="primary">ribD</name>
    <name evidence="14" type="ORF">APE01nite_05640</name>
</gene>
<dbReference type="Pfam" id="PF00383">
    <property type="entry name" value="dCMP_cyt_deam_1"/>
    <property type="match status" value="1"/>
</dbReference>
<evidence type="ECO:0000256" key="7">
    <source>
        <dbReference type="ARBA" id="ARBA00013173"/>
    </source>
</evidence>